<evidence type="ECO:0000313" key="1">
    <source>
        <dbReference type="EMBL" id="MFF3670706.1"/>
    </source>
</evidence>
<accession>A0ABW6T097</accession>
<sequence length="124" mass="13495">MIPELDEQDIRTVAQAILDRIDGGLGWRVHKIRTPEHTFAEVGVGPAGAGEDDLYWGVYPLNVPRPDAIANLASNLQDHMIEATWGQALPACPGHTHPLNPDVIDGEALWLCPAEPGKHREPIA</sequence>
<proteinExistence type="predicted"/>
<evidence type="ECO:0000313" key="2">
    <source>
        <dbReference type="Proteomes" id="UP001602013"/>
    </source>
</evidence>
<dbReference type="RefSeq" id="WP_387416915.1">
    <property type="nucleotide sequence ID" value="NZ_CP191998.1"/>
</dbReference>
<comment type="caution">
    <text evidence="1">The sequence shown here is derived from an EMBL/GenBank/DDBJ whole genome shotgun (WGS) entry which is preliminary data.</text>
</comment>
<name>A0ABW6T097_9ACTN</name>
<keyword evidence="2" id="KW-1185">Reference proteome</keyword>
<reference evidence="1 2" key="1">
    <citation type="submission" date="2024-10" db="EMBL/GenBank/DDBJ databases">
        <title>The Natural Products Discovery Center: Release of the First 8490 Sequenced Strains for Exploring Actinobacteria Biosynthetic Diversity.</title>
        <authorList>
            <person name="Kalkreuter E."/>
            <person name="Kautsar S.A."/>
            <person name="Yang D."/>
            <person name="Bader C.D."/>
            <person name="Teijaro C.N."/>
            <person name="Fluegel L."/>
            <person name="Davis C.M."/>
            <person name="Simpson J.R."/>
            <person name="Lauterbach L."/>
            <person name="Steele A.D."/>
            <person name="Gui C."/>
            <person name="Meng S."/>
            <person name="Li G."/>
            <person name="Viehrig K."/>
            <person name="Ye F."/>
            <person name="Su P."/>
            <person name="Kiefer A.F."/>
            <person name="Nichols A."/>
            <person name="Cepeda A.J."/>
            <person name="Yan W."/>
            <person name="Fan B."/>
            <person name="Jiang Y."/>
            <person name="Adhikari A."/>
            <person name="Zheng C.-J."/>
            <person name="Schuster L."/>
            <person name="Cowan T.M."/>
            <person name="Smanski M.J."/>
            <person name="Chevrette M.G."/>
            <person name="De Carvalho L.P.S."/>
            <person name="Shen B."/>
        </authorList>
    </citation>
    <scope>NUCLEOTIDE SEQUENCE [LARGE SCALE GENOMIC DNA]</scope>
    <source>
        <strain evidence="1 2">NPDC002173</strain>
    </source>
</reference>
<dbReference type="EMBL" id="JBIASD010000034">
    <property type="protein sequence ID" value="MFF3670706.1"/>
    <property type="molecule type" value="Genomic_DNA"/>
</dbReference>
<dbReference type="Proteomes" id="UP001602013">
    <property type="component" value="Unassembled WGS sequence"/>
</dbReference>
<organism evidence="1 2">
    <name type="scientific">Microtetraspora malaysiensis</name>
    <dbReference type="NCBI Taxonomy" id="161358"/>
    <lineage>
        <taxon>Bacteria</taxon>
        <taxon>Bacillati</taxon>
        <taxon>Actinomycetota</taxon>
        <taxon>Actinomycetes</taxon>
        <taxon>Streptosporangiales</taxon>
        <taxon>Streptosporangiaceae</taxon>
        <taxon>Microtetraspora</taxon>
    </lineage>
</organism>
<gene>
    <name evidence="1" type="ORF">ACFYXI_34480</name>
</gene>
<protein>
    <submittedName>
        <fullName evidence="1">Uncharacterized protein</fullName>
    </submittedName>
</protein>